<dbReference type="HOGENOM" id="CLU_3106016_0_0_1"/>
<reference evidence="3" key="1">
    <citation type="journal article" date="2013" name="Nat. Genet.">
        <title>The wheat powdery mildew genome shows the unique evolution of an obligate biotroph.</title>
        <authorList>
            <person name="Wicker T."/>
            <person name="Oberhaensli S."/>
            <person name="Parlange F."/>
            <person name="Buchmann J.P."/>
            <person name="Shatalina M."/>
            <person name="Roffler S."/>
            <person name="Ben-David R."/>
            <person name="Dolezel J."/>
            <person name="Simkova H."/>
            <person name="Schulze-Lefert P."/>
            <person name="Spanu P.D."/>
            <person name="Bruggmann R."/>
            <person name="Amselem J."/>
            <person name="Quesneville H."/>
            <person name="Ver Loren van Themaat E."/>
            <person name="Paape T."/>
            <person name="Shimizu K.K."/>
            <person name="Keller B."/>
        </authorList>
    </citation>
    <scope>NUCLEOTIDE SEQUENCE [LARGE SCALE GENOMIC DNA]</scope>
    <source>
        <strain evidence="3">96224</strain>
    </source>
</reference>
<proteinExistence type="predicted"/>
<gene>
    <name evidence="1" type="ORF">BGT96224_69B</name>
    <name evidence="2" type="ORF">BGT96224V2_LOCUS3472</name>
</gene>
<dbReference type="AlphaFoldDB" id="A0A061HH44"/>
<reference evidence="1" key="2">
    <citation type="submission" date="2013-01" db="EMBL/GenBank/DDBJ databases">
        <title>The wheat powdery mildew genome reveals unique evolution of an obligate biotroph.</title>
        <authorList>
            <person name="Oberhaensli S."/>
            <person name="Wicker T."/>
            <person name="Keller B."/>
        </authorList>
    </citation>
    <scope>NUCLEOTIDE SEQUENCE</scope>
    <source>
        <strain evidence="1">96224</strain>
    </source>
</reference>
<name>A0A061HH44_BLUGR</name>
<evidence type="ECO:0000313" key="1">
    <source>
        <dbReference type="EMBL" id="EPQ64729.1"/>
    </source>
</evidence>
<organism evidence="2">
    <name type="scientific">Blumeria graminis f. sp. tritici 96224</name>
    <dbReference type="NCBI Taxonomy" id="1268274"/>
    <lineage>
        <taxon>Eukaryota</taxon>
        <taxon>Fungi</taxon>
        <taxon>Dikarya</taxon>
        <taxon>Ascomycota</taxon>
        <taxon>Pezizomycotina</taxon>
        <taxon>Leotiomycetes</taxon>
        <taxon>Erysiphales</taxon>
        <taxon>Erysiphaceae</taxon>
        <taxon>Blumeria</taxon>
    </lineage>
</organism>
<dbReference type="EMBL" id="UIGY01000078">
    <property type="protein sequence ID" value="SUZ10284.1"/>
    <property type="molecule type" value="Genomic_DNA"/>
</dbReference>
<dbReference type="EMBL" id="KE375051">
    <property type="protein sequence ID" value="EPQ64729.1"/>
    <property type="molecule type" value="Genomic_DNA"/>
</dbReference>
<dbReference type="Proteomes" id="UP000053110">
    <property type="component" value="Unassembled WGS sequence"/>
</dbReference>
<reference evidence="2" key="3">
    <citation type="submission" date="2018-07" db="EMBL/GenBank/DDBJ databases">
        <authorList>
            <person name="Quirk P.G."/>
            <person name="Krulwich T.A."/>
        </authorList>
    </citation>
    <scope>NUCLEOTIDE SEQUENCE</scope>
    <source>
        <strain evidence="2">96224</strain>
    </source>
</reference>
<sequence length="51" mass="5874">MESNAAKFKQEDLIVDDESKYQSNRVEAIRIQTMQGFFLVEQELLVPKAQG</sequence>
<evidence type="ECO:0000313" key="2">
    <source>
        <dbReference type="EMBL" id="SUZ10284.1"/>
    </source>
</evidence>
<evidence type="ECO:0000313" key="3">
    <source>
        <dbReference type="Proteomes" id="UP000053110"/>
    </source>
</evidence>
<protein>
    <submittedName>
        <fullName evidence="2">Bgt-69-2</fullName>
    </submittedName>
</protein>
<accession>A0A061HH44</accession>